<evidence type="ECO:0000313" key="4">
    <source>
        <dbReference type="EMBL" id="ADM40138.1"/>
    </source>
</evidence>
<keyword evidence="5" id="KW-1185">Reference proteome</keyword>
<dbReference type="Gene3D" id="3.40.630.30">
    <property type="match status" value="1"/>
</dbReference>
<dbReference type="Pfam" id="PF13508">
    <property type="entry name" value="Acetyltransf_7"/>
    <property type="match status" value="1"/>
</dbReference>
<evidence type="ECO:0000259" key="3">
    <source>
        <dbReference type="PROSITE" id="PS51186"/>
    </source>
</evidence>
<dbReference type="KEGG" id="etd:ETAF_0015"/>
<sequence>MMRPLYLRPARPADTSALLALWLKLTIQAHPAIPPGYWRASLPWVRDAYLPEGQTWLATDRGRIGGFICILPGHLLGALFVARRYRGRGVAQRLMRHAKRHHPWLLLEAYCANLRAQAFYRRQGFHCIDRQIQAQTGQAVATLLWQRRAVLEKSERLDYTARSSVMGE</sequence>
<dbReference type="AlphaFoldDB" id="A0A0H3DLW1"/>
<gene>
    <name evidence="4" type="ordered locus">ETAF_0015</name>
</gene>
<dbReference type="SUPFAM" id="SSF55729">
    <property type="entry name" value="Acyl-CoA N-acyltransferases (Nat)"/>
    <property type="match status" value="1"/>
</dbReference>
<protein>
    <submittedName>
        <fullName evidence="4">Histone acetyltransferase HPA2</fullName>
    </submittedName>
</protein>
<dbReference type="NCBIfam" id="NF007853">
    <property type="entry name" value="PRK10562.1"/>
    <property type="match status" value="1"/>
</dbReference>
<accession>A0A0H3DLW1</accession>
<dbReference type="InterPro" id="IPR000182">
    <property type="entry name" value="GNAT_dom"/>
</dbReference>
<evidence type="ECO:0000313" key="5">
    <source>
        <dbReference type="Proteomes" id="UP000002230"/>
    </source>
</evidence>
<dbReference type="HOGENOM" id="CLU_013985_21_2_6"/>
<proteinExistence type="predicted"/>
<reference evidence="4 5" key="2">
    <citation type="journal article" date="2011" name="BMC Immunol.">
        <title>Comparison of static immersion and intravenous injection systems for exposure of zebrafish embryos to the natural pathogen Edwardsiella tarda.</title>
        <authorList>
            <person name="van Soest J.J."/>
            <person name="Stockhammer O.W."/>
            <person name="Ordas A."/>
            <person name="Bloemberg G.V."/>
            <person name="Spaink H.P."/>
            <person name="Meijer A.H."/>
        </authorList>
    </citation>
    <scope>NUCLEOTIDE SEQUENCE [LARGE SCALE GENOMIC DNA]</scope>
    <source>
        <strain evidence="4 5">FL6-60</strain>
    </source>
</reference>
<dbReference type="GO" id="GO:0016747">
    <property type="term" value="F:acyltransferase activity, transferring groups other than amino-acyl groups"/>
    <property type="evidence" value="ECO:0007669"/>
    <property type="project" value="InterPro"/>
</dbReference>
<organism evidence="4 5">
    <name type="scientific">Edwardsiella tarda (strain FL6-60)</name>
    <dbReference type="NCBI Taxonomy" id="718251"/>
    <lineage>
        <taxon>Bacteria</taxon>
        <taxon>Pseudomonadati</taxon>
        <taxon>Pseudomonadota</taxon>
        <taxon>Gammaproteobacteria</taxon>
        <taxon>Enterobacterales</taxon>
        <taxon>Hafniaceae</taxon>
        <taxon>Edwardsiella</taxon>
    </lineage>
</organism>
<dbReference type="PATRIC" id="fig|718251.5.peg.15"/>
<dbReference type="Proteomes" id="UP000002230">
    <property type="component" value="Chromosome"/>
</dbReference>
<keyword evidence="1 4" id="KW-0808">Transferase</keyword>
<dbReference type="PANTHER" id="PTHR43800">
    <property type="entry name" value="PEPTIDYL-LYSINE N-ACETYLTRANSFERASE YJAB"/>
    <property type="match status" value="1"/>
</dbReference>
<dbReference type="PANTHER" id="PTHR43800:SF1">
    <property type="entry name" value="PEPTIDYL-LYSINE N-ACETYLTRANSFERASE YJAB"/>
    <property type="match status" value="1"/>
</dbReference>
<dbReference type="PROSITE" id="PS51186">
    <property type="entry name" value="GNAT"/>
    <property type="match status" value="1"/>
</dbReference>
<dbReference type="EMBL" id="CP002154">
    <property type="protein sequence ID" value="ADM40138.1"/>
    <property type="molecule type" value="Genomic_DNA"/>
</dbReference>
<reference evidence="5" key="1">
    <citation type="submission" date="2010-08" db="EMBL/GenBank/DDBJ databases">
        <title>Genome comparisons of Edwardsiella bacteria analysed using deep sequencing technology.</title>
        <authorList>
            <person name="van Soest J.J."/>
            <person name="Henkel C.V."/>
            <person name="Jansen H.J."/>
            <person name="van den Hondel C.A.M.J.J."/>
            <person name="Bloemberg G.V."/>
            <person name="Meijer A.H."/>
            <person name="Spaink H.P."/>
        </authorList>
    </citation>
    <scope>NUCLEOTIDE SEQUENCE [LARGE SCALE GENOMIC DNA]</scope>
    <source>
        <strain evidence="5">FL6-60</strain>
    </source>
</reference>
<name>A0A0H3DLW1_EDWTF</name>
<keyword evidence="2" id="KW-0012">Acyltransferase</keyword>
<evidence type="ECO:0000256" key="2">
    <source>
        <dbReference type="ARBA" id="ARBA00023315"/>
    </source>
</evidence>
<evidence type="ECO:0000256" key="1">
    <source>
        <dbReference type="ARBA" id="ARBA00022679"/>
    </source>
</evidence>
<dbReference type="InterPro" id="IPR016181">
    <property type="entry name" value="Acyl_CoA_acyltransferase"/>
</dbReference>
<feature type="domain" description="N-acetyltransferase" evidence="3">
    <location>
        <begin position="5"/>
        <end position="149"/>
    </location>
</feature>
<dbReference type="CDD" id="cd04301">
    <property type="entry name" value="NAT_SF"/>
    <property type="match status" value="1"/>
</dbReference>